<feature type="domain" description="Cytidylate kinase" evidence="9">
    <location>
        <begin position="5"/>
        <end position="214"/>
    </location>
</feature>
<dbReference type="InterPro" id="IPR011994">
    <property type="entry name" value="Cytidylate_kinase_dom"/>
</dbReference>
<dbReference type="HAMAP" id="MF_00238">
    <property type="entry name" value="Cytidyl_kinase_type1"/>
    <property type="match status" value="1"/>
</dbReference>
<dbReference type="GO" id="GO:0005524">
    <property type="term" value="F:ATP binding"/>
    <property type="evidence" value="ECO:0007669"/>
    <property type="project" value="UniProtKB-KW"/>
</dbReference>
<dbReference type="NCBIfam" id="TIGR00017">
    <property type="entry name" value="cmk"/>
    <property type="match status" value="1"/>
</dbReference>
<dbReference type="Pfam" id="PF02224">
    <property type="entry name" value="Cytidylate_kin"/>
    <property type="match status" value="1"/>
</dbReference>
<sequence>MTKVITIDGPSGSGKGTISSLVADCLGWHLLDSGAIYRVLGLAAERAGINAEQTAELAELARGMNLVFTDGKTLLDGENVDALIRTETAGNAASKVAAVPQARAALLDWQRGYAKEPGLVADGRDMGTVVFPDAEVKVFLTASAEERALRRYKQLKEKGLSANLAGLIEEIRERDDRDQNRSVAPLKAPAAALEIESTSLSIGEVLKLVLDQVQEAYPETDISVHKQGA</sequence>
<evidence type="ECO:0000313" key="10">
    <source>
        <dbReference type="EMBL" id="VAX10628.1"/>
    </source>
</evidence>
<comment type="catalytic activity">
    <reaction evidence="8">
        <text>CMP + ATP = CDP + ADP</text>
        <dbReference type="Rhea" id="RHEA:11600"/>
        <dbReference type="ChEBI" id="CHEBI:30616"/>
        <dbReference type="ChEBI" id="CHEBI:58069"/>
        <dbReference type="ChEBI" id="CHEBI:60377"/>
        <dbReference type="ChEBI" id="CHEBI:456216"/>
        <dbReference type="EC" id="2.7.4.25"/>
    </reaction>
</comment>
<evidence type="ECO:0000256" key="3">
    <source>
        <dbReference type="ARBA" id="ARBA00022679"/>
    </source>
</evidence>
<accession>A0A3B1BGX1</accession>
<dbReference type="EMBL" id="UOFX01000076">
    <property type="protein sequence ID" value="VAX10628.1"/>
    <property type="molecule type" value="Genomic_DNA"/>
</dbReference>
<dbReference type="Gene3D" id="3.40.50.300">
    <property type="entry name" value="P-loop containing nucleotide triphosphate hydrolases"/>
    <property type="match status" value="1"/>
</dbReference>
<keyword evidence="3 10" id="KW-0808">Transferase</keyword>
<proteinExistence type="inferred from homology"/>
<evidence type="ECO:0000256" key="1">
    <source>
        <dbReference type="ARBA" id="ARBA00009427"/>
    </source>
</evidence>
<dbReference type="InterPro" id="IPR027417">
    <property type="entry name" value="P-loop_NTPase"/>
</dbReference>
<dbReference type="GO" id="GO:0036431">
    <property type="term" value="F:dCMP kinase activity"/>
    <property type="evidence" value="ECO:0007669"/>
    <property type="project" value="InterPro"/>
</dbReference>
<dbReference type="AlphaFoldDB" id="A0A3B1BGX1"/>
<dbReference type="CDD" id="cd02020">
    <property type="entry name" value="CMPK"/>
    <property type="match status" value="1"/>
</dbReference>
<evidence type="ECO:0000256" key="5">
    <source>
        <dbReference type="ARBA" id="ARBA00022777"/>
    </source>
</evidence>
<evidence type="ECO:0000256" key="4">
    <source>
        <dbReference type="ARBA" id="ARBA00022741"/>
    </source>
</evidence>
<comment type="similarity">
    <text evidence="1">Belongs to the cytidylate kinase family. Type 1 subfamily.</text>
</comment>
<keyword evidence="6" id="KW-0067">ATP-binding</keyword>
<evidence type="ECO:0000256" key="2">
    <source>
        <dbReference type="ARBA" id="ARBA00012906"/>
    </source>
</evidence>
<name>A0A3B1BGX1_9ZZZZ</name>
<keyword evidence="5 10" id="KW-0418">Kinase</keyword>
<evidence type="ECO:0000256" key="7">
    <source>
        <dbReference type="ARBA" id="ARBA00047615"/>
    </source>
</evidence>
<gene>
    <name evidence="10" type="ORF">MNBD_GAMMA26-2375</name>
</gene>
<dbReference type="GO" id="GO:0036430">
    <property type="term" value="F:CMP kinase activity"/>
    <property type="evidence" value="ECO:0007669"/>
    <property type="project" value="RHEA"/>
</dbReference>
<dbReference type="SUPFAM" id="SSF52540">
    <property type="entry name" value="P-loop containing nucleoside triphosphate hydrolases"/>
    <property type="match status" value="1"/>
</dbReference>
<comment type="catalytic activity">
    <reaction evidence="7">
        <text>dCMP + ATP = dCDP + ADP</text>
        <dbReference type="Rhea" id="RHEA:25094"/>
        <dbReference type="ChEBI" id="CHEBI:30616"/>
        <dbReference type="ChEBI" id="CHEBI:57566"/>
        <dbReference type="ChEBI" id="CHEBI:58593"/>
        <dbReference type="ChEBI" id="CHEBI:456216"/>
        <dbReference type="EC" id="2.7.4.25"/>
    </reaction>
</comment>
<protein>
    <recommendedName>
        <fullName evidence="2">(d)CMP kinase</fullName>
        <ecNumber evidence="2">2.7.4.25</ecNumber>
    </recommendedName>
</protein>
<keyword evidence="4" id="KW-0547">Nucleotide-binding</keyword>
<dbReference type="InterPro" id="IPR003136">
    <property type="entry name" value="Cytidylate_kin"/>
</dbReference>
<dbReference type="EC" id="2.7.4.25" evidence="2"/>
<evidence type="ECO:0000259" key="9">
    <source>
        <dbReference type="Pfam" id="PF02224"/>
    </source>
</evidence>
<reference evidence="10" key="1">
    <citation type="submission" date="2018-06" db="EMBL/GenBank/DDBJ databases">
        <authorList>
            <person name="Zhirakovskaya E."/>
        </authorList>
    </citation>
    <scope>NUCLEOTIDE SEQUENCE</scope>
</reference>
<organism evidence="10">
    <name type="scientific">hydrothermal vent metagenome</name>
    <dbReference type="NCBI Taxonomy" id="652676"/>
    <lineage>
        <taxon>unclassified sequences</taxon>
        <taxon>metagenomes</taxon>
        <taxon>ecological metagenomes</taxon>
    </lineage>
</organism>
<evidence type="ECO:0000256" key="6">
    <source>
        <dbReference type="ARBA" id="ARBA00022840"/>
    </source>
</evidence>
<evidence type="ECO:0000256" key="8">
    <source>
        <dbReference type="ARBA" id="ARBA00048478"/>
    </source>
</evidence>